<dbReference type="EMBL" id="QXFX01000161">
    <property type="protein sequence ID" value="KAE9128246.1"/>
    <property type="molecule type" value="Genomic_DNA"/>
</dbReference>
<evidence type="ECO:0000313" key="13">
    <source>
        <dbReference type="Proteomes" id="UP000440367"/>
    </source>
</evidence>
<protein>
    <submittedName>
        <fullName evidence="9">Uncharacterized protein</fullName>
    </submittedName>
</protein>
<dbReference type="EMBL" id="QXGC01000095">
    <property type="protein sequence ID" value="KAE9250029.1"/>
    <property type="molecule type" value="Genomic_DNA"/>
</dbReference>
<evidence type="ECO:0000313" key="4">
    <source>
        <dbReference type="EMBL" id="KAE9127760.1"/>
    </source>
</evidence>
<dbReference type="EMBL" id="QXGD01000206">
    <property type="protein sequence ID" value="KAE9247876.1"/>
    <property type="molecule type" value="Genomic_DNA"/>
</dbReference>
<reference evidence="11 12" key="1">
    <citation type="submission" date="2018-08" db="EMBL/GenBank/DDBJ databases">
        <title>Genomic investigation of the strawberry pathogen Phytophthora fragariae indicates pathogenicity is determined by transcriptional variation in three key races.</title>
        <authorList>
            <person name="Adams T.M."/>
            <person name="Armitage A.D."/>
            <person name="Sobczyk M.K."/>
            <person name="Bates H.J."/>
            <person name="Dunwell J.M."/>
            <person name="Nellist C.F."/>
            <person name="Harrison R.J."/>
        </authorList>
    </citation>
    <scope>NUCLEOTIDE SEQUENCE [LARGE SCALE GENOMIC DNA]</scope>
    <source>
        <strain evidence="9 12">A4</strain>
        <strain evidence="7 13">BC-1</strain>
        <strain evidence="8 17">BC-23</strain>
        <strain evidence="6 14">NOV-5</strain>
        <strain evidence="4 15">NOV-71</strain>
        <strain evidence="10 18">NOV-77</strain>
        <strain evidence="2 11">NOV-9</strain>
        <strain evidence="5 19">ONT-3</strain>
        <strain evidence="3 16">SCRP245</strain>
    </source>
</reference>
<dbReference type="Proteomes" id="UP000476176">
    <property type="component" value="Unassembled WGS sequence"/>
</dbReference>
<evidence type="ECO:0000313" key="5">
    <source>
        <dbReference type="EMBL" id="KAE9128246.1"/>
    </source>
</evidence>
<evidence type="ECO:0000313" key="8">
    <source>
        <dbReference type="EMBL" id="KAE9250029.1"/>
    </source>
</evidence>
<dbReference type="Proteomes" id="UP000441208">
    <property type="component" value="Unassembled WGS sequence"/>
</dbReference>
<dbReference type="Proteomes" id="UP000460718">
    <property type="component" value="Unassembled WGS sequence"/>
</dbReference>
<evidence type="ECO:0000313" key="15">
    <source>
        <dbReference type="Proteomes" id="UP000441208"/>
    </source>
</evidence>
<evidence type="ECO:0000313" key="7">
    <source>
        <dbReference type="EMBL" id="KAE9247876.1"/>
    </source>
</evidence>
<dbReference type="EMBL" id="QXFY01000154">
    <property type="protein sequence ID" value="KAE9354472.1"/>
    <property type="molecule type" value="Genomic_DNA"/>
</dbReference>
<evidence type="ECO:0000313" key="3">
    <source>
        <dbReference type="EMBL" id="KAE9023168.1"/>
    </source>
</evidence>
<evidence type="ECO:0000313" key="6">
    <source>
        <dbReference type="EMBL" id="KAE9151309.1"/>
    </source>
</evidence>
<evidence type="ECO:0000313" key="14">
    <source>
        <dbReference type="Proteomes" id="UP000440732"/>
    </source>
</evidence>
<accession>A0A6A4ED77</accession>
<dbReference type="Proteomes" id="UP000488956">
    <property type="component" value="Unassembled WGS sequence"/>
</dbReference>
<organism evidence="9 12">
    <name type="scientific">Phytophthora fragariae</name>
    <dbReference type="NCBI Taxonomy" id="53985"/>
    <lineage>
        <taxon>Eukaryota</taxon>
        <taxon>Sar</taxon>
        <taxon>Stramenopiles</taxon>
        <taxon>Oomycota</taxon>
        <taxon>Peronosporomycetes</taxon>
        <taxon>Peronosporales</taxon>
        <taxon>Peronosporaceae</taxon>
        <taxon>Phytophthora</taxon>
    </lineage>
</organism>
<name>A0A6A4ED77_9STRA</name>
<evidence type="ECO:0000313" key="9">
    <source>
        <dbReference type="EMBL" id="KAE9322058.1"/>
    </source>
</evidence>
<proteinExistence type="predicted"/>
<feature type="chain" id="PRO_5036381292" evidence="1">
    <location>
        <begin position="20"/>
        <end position="52"/>
    </location>
</feature>
<dbReference type="Proteomes" id="UP000437068">
    <property type="component" value="Unassembled WGS sequence"/>
</dbReference>
<evidence type="ECO:0000313" key="17">
    <source>
        <dbReference type="Proteomes" id="UP000476176"/>
    </source>
</evidence>
<evidence type="ECO:0000256" key="1">
    <source>
        <dbReference type="SAM" id="SignalP"/>
    </source>
</evidence>
<evidence type="ECO:0000313" key="2">
    <source>
        <dbReference type="EMBL" id="KAE8944599.1"/>
    </source>
</evidence>
<dbReference type="Proteomes" id="UP000486351">
    <property type="component" value="Unassembled WGS sequence"/>
</dbReference>
<dbReference type="EMBL" id="QXGE01000161">
    <property type="protein sequence ID" value="KAE9322058.1"/>
    <property type="molecule type" value="Genomic_DNA"/>
</dbReference>
<comment type="caution">
    <text evidence="9">The sequence shown here is derived from an EMBL/GenBank/DDBJ whole genome shotgun (WGS) entry which is preliminary data.</text>
</comment>
<evidence type="ECO:0000313" key="10">
    <source>
        <dbReference type="EMBL" id="KAE9354472.1"/>
    </source>
</evidence>
<evidence type="ECO:0000313" key="16">
    <source>
        <dbReference type="Proteomes" id="UP000460718"/>
    </source>
</evidence>
<dbReference type="EMBL" id="QXGA01000153">
    <property type="protein sequence ID" value="KAE9151309.1"/>
    <property type="molecule type" value="Genomic_DNA"/>
</dbReference>
<sequence length="52" mass="5580">MTGGMWLLAGRLLLVAVLADWYVQSALSCLLPHARFICNSFDGVSTNGNAPK</sequence>
<dbReference type="Proteomes" id="UP000429523">
    <property type="component" value="Unassembled WGS sequence"/>
</dbReference>
<evidence type="ECO:0000313" key="12">
    <source>
        <dbReference type="Proteomes" id="UP000437068"/>
    </source>
</evidence>
<dbReference type="Proteomes" id="UP000440732">
    <property type="component" value="Unassembled WGS sequence"/>
</dbReference>
<feature type="signal peptide" evidence="1">
    <location>
        <begin position="1"/>
        <end position="19"/>
    </location>
</feature>
<dbReference type="AlphaFoldDB" id="A0A6A4ED77"/>
<dbReference type="EMBL" id="QXGF01000197">
    <property type="protein sequence ID" value="KAE8944599.1"/>
    <property type="molecule type" value="Genomic_DNA"/>
</dbReference>
<evidence type="ECO:0000313" key="19">
    <source>
        <dbReference type="Proteomes" id="UP000488956"/>
    </source>
</evidence>
<dbReference type="EMBL" id="QXFW01000145">
    <property type="protein sequence ID" value="KAE9023168.1"/>
    <property type="molecule type" value="Genomic_DNA"/>
</dbReference>
<dbReference type="Proteomes" id="UP000440367">
    <property type="component" value="Unassembled WGS sequence"/>
</dbReference>
<dbReference type="EMBL" id="QXFZ01000193">
    <property type="protein sequence ID" value="KAE9127760.1"/>
    <property type="molecule type" value="Genomic_DNA"/>
</dbReference>
<gene>
    <name evidence="9" type="ORF">PF001_g4613</name>
    <name evidence="7" type="ORF">PF002_g6062</name>
    <name evidence="8" type="ORF">PF004_g3119</name>
    <name evidence="6" type="ORF">PF006_g4397</name>
    <name evidence="4" type="ORF">PF007_g5506</name>
    <name evidence="10" type="ORF">PF008_g4514</name>
    <name evidence="2" type="ORF">PF009_g5739</name>
    <name evidence="5" type="ORF">PF010_g4582</name>
    <name evidence="3" type="ORF">PF011_g4124</name>
</gene>
<evidence type="ECO:0000313" key="11">
    <source>
        <dbReference type="Proteomes" id="UP000429523"/>
    </source>
</evidence>
<keyword evidence="1" id="KW-0732">Signal</keyword>
<evidence type="ECO:0000313" key="18">
    <source>
        <dbReference type="Proteomes" id="UP000486351"/>
    </source>
</evidence>